<keyword evidence="2" id="KW-1185">Reference proteome</keyword>
<dbReference type="Proteomes" id="UP000015103">
    <property type="component" value="Unassembled WGS sequence"/>
</dbReference>
<protein>
    <submittedName>
        <fullName evidence="1">Uncharacterized protein</fullName>
    </submittedName>
</protein>
<evidence type="ECO:0000313" key="1">
    <source>
        <dbReference type="EnsemblMetazoa" id="RPRC013043-PA"/>
    </source>
</evidence>
<sequence length="113" mass="13467">MKIIGTVHKQIVRNNFIPNCTKIFTLFILIDTLTLADTIYYPESEMLNKLMKIHSAKSLRQDLFNHIRYVENIIKHLDEWAFIEIKEMTDNEELTEEKLIWLANEISKTQEKN</sequence>
<reference evidence="1" key="1">
    <citation type="submission" date="2015-05" db="UniProtKB">
        <authorList>
            <consortium name="EnsemblMetazoa"/>
        </authorList>
    </citation>
    <scope>IDENTIFICATION</scope>
</reference>
<dbReference type="EMBL" id="ACPB03046317">
    <property type="status" value="NOT_ANNOTATED_CDS"/>
    <property type="molecule type" value="Genomic_DNA"/>
</dbReference>
<dbReference type="HOGENOM" id="CLU_2136561_0_0_1"/>
<dbReference type="EnsemblMetazoa" id="RPRC013043-RA">
    <property type="protein sequence ID" value="RPRC013043-PA"/>
    <property type="gene ID" value="RPRC013043"/>
</dbReference>
<accession>T1I9S2</accession>
<name>T1I9S2_RHOPR</name>
<dbReference type="AlphaFoldDB" id="T1I9S2"/>
<organism evidence="1 2">
    <name type="scientific">Rhodnius prolixus</name>
    <name type="common">Triatomid bug</name>
    <dbReference type="NCBI Taxonomy" id="13249"/>
    <lineage>
        <taxon>Eukaryota</taxon>
        <taxon>Metazoa</taxon>
        <taxon>Ecdysozoa</taxon>
        <taxon>Arthropoda</taxon>
        <taxon>Hexapoda</taxon>
        <taxon>Insecta</taxon>
        <taxon>Pterygota</taxon>
        <taxon>Neoptera</taxon>
        <taxon>Paraneoptera</taxon>
        <taxon>Hemiptera</taxon>
        <taxon>Heteroptera</taxon>
        <taxon>Panheteroptera</taxon>
        <taxon>Cimicomorpha</taxon>
        <taxon>Reduviidae</taxon>
        <taxon>Triatominae</taxon>
        <taxon>Rhodnius</taxon>
    </lineage>
</organism>
<dbReference type="InParanoid" id="T1I9S2"/>
<proteinExistence type="predicted"/>
<evidence type="ECO:0000313" key="2">
    <source>
        <dbReference type="Proteomes" id="UP000015103"/>
    </source>
</evidence>
<dbReference type="VEuPathDB" id="VectorBase:RPRC013043"/>